<dbReference type="EMBL" id="FZQB01000016">
    <property type="protein sequence ID" value="SNT76220.1"/>
    <property type="molecule type" value="Genomic_DNA"/>
</dbReference>
<name>A0A239Q1B4_9RHOB</name>
<sequence length="63" mass="6469">MARFLPRTMGKGQGVAQSYYLNTGLGFLAPPGRKPMPHAAVARDGEQSGPVQTGMSAAPGPVS</sequence>
<proteinExistence type="predicted"/>
<organism evidence="2 3">
    <name type="scientific">Paracoccus seriniphilus</name>
    <dbReference type="NCBI Taxonomy" id="184748"/>
    <lineage>
        <taxon>Bacteria</taxon>
        <taxon>Pseudomonadati</taxon>
        <taxon>Pseudomonadota</taxon>
        <taxon>Alphaproteobacteria</taxon>
        <taxon>Rhodobacterales</taxon>
        <taxon>Paracoccaceae</taxon>
        <taxon>Paracoccus</taxon>
    </lineage>
</organism>
<evidence type="ECO:0000313" key="2">
    <source>
        <dbReference type="EMBL" id="SNT76220.1"/>
    </source>
</evidence>
<evidence type="ECO:0000313" key="3">
    <source>
        <dbReference type="Proteomes" id="UP000198307"/>
    </source>
</evidence>
<keyword evidence="3" id="KW-1185">Reference proteome</keyword>
<protein>
    <submittedName>
        <fullName evidence="2">Uncharacterized protein</fullName>
    </submittedName>
</protein>
<dbReference type="AlphaFoldDB" id="A0A239Q1B4"/>
<gene>
    <name evidence="2" type="ORF">SAMN05444959_11685</name>
</gene>
<reference evidence="2 3" key="1">
    <citation type="submission" date="2017-07" db="EMBL/GenBank/DDBJ databases">
        <authorList>
            <person name="Sun Z.S."/>
            <person name="Albrecht U."/>
            <person name="Echele G."/>
            <person name="Lee C.C."/>
        </authorList>
    </citation>
    <scope>NUCLEOTIDE SEQUENCE [LARGE SCALE GENOMIC DNA]</scope>
    <source>
        <strain evidence="2 3">DSM 14827</strain>
    </source>
</reference>
<dbReference type="Proteomes" id="UP000198307">
    <property type="component" value="Unassembled WGS sequence"/>
</dbReference>
<accession>A0A239Q1B4</accession>
<evidence type="ECO:0000256" key="1">
    <source>
        <dbReference type="SAM" id="MobiDB-lite"/>
    </source>
</evidence>
<feature type="region of interest" description="Disordered" evidence="1">
    <location>
        <begin position="31"/>
        <end position="63"/>
    </location>
</feature>